<dbReference type="Proteomes" id="UP000323242">
    <property type="component" value="Unassembled WGS sequence"/>
</dbReference>
<organism evidence="1 2">
    <name type="scientific">Streptomyces parvus</name>
    <dbReference type="NCBI Taxonomy" id="66428"/>
    <lineage>
        <taxon>Bacteria</taxon>
        <taxon>Bacillati</taxon>
        <taxon>Actinomycetota</taxon>
        <taxon>Actinomycetes</taxon>
        <taxon>Kitasatosporales</taxon>
        <taxon>Streptomycetaceae</taxon>
        <taxon>Streptomyces</taxon>
    </lineage>
</organism>
<sequence>MEDIQFLVVLVLLVLVPYACLRAARNGFHNWRLPPPTIHPAQIEHLEKSVFREICRRAKGPGSDVDMRGYFDEQGWNRGDVALILAEPLKHKLISVRGWSRVVHFPTRRGWNEYRRRFMMADSVSITASAGGFVAANVNSPHGVAQSGYGHRTDRHDVSHQHLVEALRTDARAAEPSEGVRAQEYADDLAEAVQEENPARVDRVLSRVNALLETATSAFSLTRGLLPPGTL</sequence>
<accession>A0A5D4HJG2</accession>
<comment type="caution">
    <text evidence="1">The sequence shown here is derived from an EMBL/GenBank/DDBJ whole genome shotgun (WGS) entry which is preliminary data.</text>
</comment>
<evidence type="ECO:0000313" key="1">
    <source>
        <dbReference type="EMBL" id="TYR40798.1"/>
    </source>
</evidence>
<evidence type="ECO:0000313" key="2">
    <source>
        <dbReference type="Proteomes" id="UP000323242"/>
    </source>
</evidence>
<protein>
    <submittedName>
        <fullName evidence="1">Uncharacterized protein</fullName>
    </submittedName>
</protein>
<gene>
    <name evidence="1" type="ORF">FY004_38510</name>
</gene>
<proteinExistence type="predicted"/>
<keyword evidence="2" id="KW-1185">Reference proteome</keyword>
<name>A0A5D4HJG2_9ACTN</name>
<reference evidence="1 2" key="1">
    <citation type="submission" date="2019-08" db="EMBL/GenBank/DDBJ databases">
        <title>Draft genome for granaticin producer strain Streptomyces parvus C05.</title>
        <authorList>
            <person name="Gonzalez-Pimentel J.L."/>
        </authorList>
    </citation>
    <scope>NUCLEOTIDE SEQUENCE [LARGE SCALE GENOMIC DNA]</scope>
    <source>
        <strain evidence="1 2">C05</strain>
    </source>
</reference>
<dbReference type="EMBL" id="VSZQ01000478">
    <property type="protein sequence ID" value="TYR40798.1"/>
    <property type="molecule type" value="Genomic_DNA"/>
</dbReference>
<dbReference type="RefSeq" id="WP_109196876.1">
    <property type="nucleotide sequence ID" value="NZ_VSZQ01000478.1"/>
</dbReference>
<dbReference type="AlphaFoldDB" id="A0A5D4HJG2"/>